<dbReference type="VEuPathDB" id="FungiDB:H257_10739"/>
<proteinExistence type="predicted"/>
<dbReference type="AlphaFoldDB" id="W4G4H8"/>
<dbReference type="OrthoDB" id="79411at2759"/>
<dbReference type="EMBL" id="KI913254">
    <property type="protein sequence ID" value="ETV65021.1"/>
    <property type="molecule type" value="Genomic_DNA"/>
</dbReference>
<gene>
    <name evidence="3" type="ORF">H257_10739</name>
    <name evidence="2" type="ORF">H257_18174</name>
</gene>
<dbReference type="RefSeq" id="XP_009845484.1">
    <property type="nucleotide sequence ID" value="XM_009847182.1"/>
</dbReference>
<organism evidence="3">
    <name type="scientific">Aphanomyces astaci</name>
    <name type="common">Crayfish plague agent</name>
    <dbReference type="NCBI Taxonomy" id="112090"/>
    <lineage>
        <taxon>Eukaryota</taxon>
        <taxon>Sar</taxon>
        <taxon>Stramenopiles</taxon>
        <taxon>Oomycota</taxon>
        <taxon>Saprolegniomycetes</taxon>
        <taxon>Saprolegniales</taxon>
        <taxon>Verrucalvaceae</taxon>
        <taxon>Aphanomyces</taxon>
    </lineage>
</organism>
<sequence length="267" mass="29340">MEEATPVDPPPAIAASEPKPLPKGKLSRKQPPRPTLWCDQSVEAMFKLRYKSALASRFDSKKNYGNRVAYVMLATELSVVMQREFTAKQVQDKLAKMKTEWSLSKPTLPAPTGNSPQAFLPLHYDVMLDYWGEKAGFRRESLMSTDDANNNLDNAPLGDDERYVGEEAQQPEQMKKTSGKSKKTKSPSESLEAGFTAIKEGLMFLGSAMAQQTPPHQQTPSHQVMAAAPTPATQTSSVATLDDVLSAIKAQSDTMSQLLSHLIAKKD</sequence>
<name>W4G4H8_APHAT</name>
<feature type="region of interest" description="Disordered" evidence="1">
    <location>
        <begin position="1"/>
        <end position="35"/>
    </location>
</feature>
<dbReference type="GeneID" id="20820170"/>
<dbReference type="GeneID" id="20812735"/>
<feature type="compositionally biased region" description="Low complexity" evidence="1">
    <location>
        <begin position="146"/>
        <end position="157"/>
    </location>
</feature>
<evidence type="ECO:0000313" key="3">
    <source>
        <dbReference type="EMBL" id="ETV74602.1"/>
    </source>
</evidence>
<feature type="region of interest" description="Disordered" evidence="1">
    <location>
        <begin position="211"/>
        <end position="236"/>
    </location>
</feature>
<evidence type="ECO:0000256" key="1">
    <source>
        <dbReference type="SAM" id="MobiDB-lite"/>
    </source>
</evidence>
<accession>W4G4H8</accession>
<evidence type="ECO:0008006" key="4">
    <source>
        <dbReference type="Google" id="ProtNLM"/>
    </source>
</evidence>
<dbReference type="RefSeq" id="XP_009835689.1">
    <property type="nucleotide sequence ID" value="XM_009837387.1"/>
</dbReference>
<dbReference type="EMBL" id="KI913143">
    <property type="protein sequence ID" value="ETV74602.1"/>
    <property type="molecule type" value="Genomic_DNA"/>
</dbReference>
<evidence type="ECO:0000313" key="2">
    <source>
        <dbReference type="EMBL" id="ETV65021.1"/>
    </source>
</evidence>
<feature type="region of interest" description="Disordered" evidence="1">
    <location>
        <begin position="146"/>
        <end position="190"/>
    </location>
</feature>
<protein>
    <recommendedName>
        <fullName evidence="4">Myb/SANT-like domain-containing protein</fullName>
    </recommendedName>
</protein>
<reference evidence="3" key="1">
    <citation type="submission" date="2013-12" db="EMBL/GenBank/DDBJ databases">
        <title>The Genome Sequence of Aphanomyces astaci APO3.</title>
        <authorList>
            <consortium name="The Broad Institute Genomics Platform"/>
            <person name="Russ C."/>
            <person name="Tyler B."/>
            <person name="van West P."/>
            <person name="Dieguez-Uribeondo J."/>
            <person name="Young S.K."/>
            <person name="Zeng Q."/>
            <person name="Gargeya S."/>
            <person name="Fitzgerald M."/>
            <person name="Abouelleil A."/>
            <person name="Alvarado L."/>
            <person name="Chapman S.B."/>
            <person name="Gainer-Dewar J."/>
            <person name="Goldberg J."/>
            <person name="Griggs A."/>
            <person name="Gujja S."/>
            <person name="Hansen M."/>
            <person name="Howarth C."/>
            <person name="Imamovic A."/>
            <person name="Ireland A."/>
            <person name="Larimer J."/>
            <person name="McCowan C."/>
            <person name="Murphy C."/>
            <person name="Pearson M."/>
            <person name="Poon T.W."/>
            <person name="Priest M."/>
            <person name="Roberts A."/>
            <person name="Saif S."/>
            <person name="Shea T."/>
            <person name="Sykes S."/>
            <person name="Wortman J."/>
            <person name="Nusbaum C."/>
            <person name="Birren B."/>
        </authorList>
    </citation>
    <scope>NUCLEOTIDE SEQUENCE [LARGE SCALE GENOMIC DNA]</scope>
    <source>
        <strain evidence="3">APO3</strain>
    </source>
</reference>
<dbReference type="VEuPathDB" id="FungiDB:H257_18174"/>